<dbReference type="InterPro" id="IPR025669">
    <property type="entry name" value="AAA_dom"/>
</dbReference>
<evidence type="ECO:0000256" key="9">
    <source>
        <dbReference type="SAM" id="Phobius"/>
    </source>
</evidence>
<dbReference type="Gene3D" id="3.40.50.300">
    <property type="entry name" value="P-loop containing nucleotide triphosphate hydrolases"/>
    <property type="match status" value="1"/>
</dbReference>
<evidence type="ECO:0000256" key="1">
    <source>
        <dbReference type="ARBA" id="ARBA00007316"/>
    </source>
</evidence>
<evidence type="ECO:0000256" key="2">
    <source>
        <dbReference type="ARBA" id="ARBA00011903"/>
    </source>
</evidence>
<dbReference type="InterPro" id="IPR005702">
    <property type="entry name" value="Wzc-like_C"/>
</dbReference>
<evidence type="ECO:0000313" key="12">
    <source>
        <dbReference type="Proteomes" id="UP000077177"/>
    </source>
</evidence>
<evidence type="ECO:0000256" key="8">
    <source>
        <dbReference type="ARBA" id="ARBA00051245"/>
    </source>
</evidence>
<reference evidence="12" key="1">
    <citation type="submission" date="2015-01" db="EMBL/GenBank/DDBJ databases">
        <title>Flavisolibacter sp./LCS9/ whole genome sequencing.</title>
        <authorList>
            <person name="Kim M.K."/>
            <person name="Srinivasan S."/>
            <person name="Lee J.-J."/>
        </authorList>
    </citation>
    <scope>NUCLEOTIDE SEQUENCE [LARGE SCALE GENOMIC DNA]</scope>
    <source>
        <strain evidence="12">LCS9</strain>
    </source>
</reference>
<keyword evidence="6" id="KW-0067">ATP-binding</keyword>
<sequence>MSTINGLVEESGKGKDIKEILTKYLAFYPLFIISLAICLGVGYYYIRITPPLYKATATILVKGNSSEGASSNADLIESALSGKPQINLSNEILQLTSDNLMQRVVAKYGFNISYFIKGRVLTSDIYHSSPFRLVVKSIKDSLTPMQITINELSADGGKITYGSEKDVHSFIFAWNKAFNYSGSTLILVPQAIGFNNNNNIKYIVQWKPVAQAADELLSTFNASPLDAKTNAIQLSIISENIGRCKEVLDAICNEFKMVDMEERNLLSENTVAFIDERLNVISNELKGVEGNLERYQGSQSIIDIKSQSTLSFDNSNSISNSIKELNIQQGIVTMIMAYFNNTANNSGKLVPSSLGLNDPTLASLIAQYNELQLKLDRESVLVGPNNPTILDMNNQLVNLKKSIIESLGSISNSLKLQERQLQEHNTQYRQFLSSLPHNERVMQGIKRKQSITEGLYLYLLQKREESAISSTSTIIAHYKQINKAKGFGPIKPNKSTIYISFVMLGLLIPIGIVYLRDLLNDKVSSQDDVTRRLPIPFLGNISHVSGKVNLLTSYKRRDLLGEEFRMIRTNLAFLYKQIDKKVILVTSTLGNEGKSFISINIASVLAMPGKKVALLEFDFRRPTISKSLNIASKKGITDYLFGGIHNFSELYQASHKEIPSLHIYSSGPVPADPGDVLLSENLNKLFTELKKRYDYVIIDSAPSGLVSDAFLLGEYSDVVLYVIRQRFTSKKQLDFIYDLYYTKKLINVGLILNDVKVGGKYGYYNSNFANKKGYNNATPNGKKVFYWGWRKNTIEN</sequence>
<dbReference type="NCBIfam" id="TIGR01007">
    <property type="entry name" value="eps_fam"/>
    <property type="match status" value="1"/>
</dbReference>
<keyword evidence="7" id="KW-0829">Tyrosine-protein kinase</keyword>
<keyword evidence="5" id="KW-0418">Kinase</keyword>
<dbReference type="STRING" id="1492898.SY85_00735"/>
<dbReference type="AlphaFoldDB" id="A0A172TQJ0"/>
<dbReference type="OrthoDB" id="9794577at2"/>
<feature type="transmembrane region" description="Helical" evidence="9">
    <location>
        <begin position="25"/>
        <end position="46"/>
    </location>
</feature>
<name>A0A172TQJ0_9BACT</name>
<keyword evidence="12" id="KW-1185">Reference proteome</keyword>
<evidence type="ECO:0000256" key="3">
    <source>
        <dbReference type="ARBA" id="ARBA00022679"/>
    </source>
</evidence>
<dbReference type="InterPro" id="IPR050445">
    <property type="entry name" value="Bact_polysacc_biosynth/exp"/>
</dbReference>
<dbReference type="GO" id="GO:0005886">
    <property type="term" value="C:plasma membrane"/>
    <property type="evidence" value="ECO:0007669"/>
    <property type="project" value="TreeGrafter"/>
</dbReference>
<accession>A0A172TQJ0</accession>
<dbReference type="CDD" id="cd05387">
    <property type="entry name" value="BY-kinase"/>
    <property type="match status" value="1"/>
</dbReference>
<comment type="similarity">
    <text evidence="1">Belongs to the CpsD/CapB family.</text>
</comment>
<keyword evidence="9" id="KW-0812">Transmembrane</keyword>
<evidence type="ECO:0000259" key="10">
    <source>
        <dbReference type="Pfam" id="PF13614"/>
    </source>
</evidence>
<proteinExistence type="inferred from homology"/>
<dbReference type="InterPro" id="IPR027417">
    <property type="entry name" value="P-loop_NTPase"/>
</dbReference>
<feature type="transmembrane region" description="Helical" evidence="9">
    <location>
        <begin position="497"/>
        <end position="515"/>
    </location>
</feature>
<dbReference type="Proteomes" id="UP000077177">
    <property type="component" value="Chromosome"/>
</dbReference>
<keyword evidence="3" id="KW-0808">Transferase</keyword>
<dbReference type="GO" id="GO:0004715">
    <property type="term" value="F:non-membrane spanning protein tyrosine kinase activity"/>
    <property type="evidence" value="ECO:0007669"/>
    <property type="project" value="UniProtKB-EC"/>
</dbReference>
<dbReference type="SUPFAM" id="SSF52540">
    <property type="entry name" value="P-loop containing nucleoside triphosphate hydrolases"/>
    <property type="match status" value="1"/>
</dbReference>
<gene>
    <name evidence="11" type="ORF">SY85_00735</name>
</gene>
<dbReference type="Pfam" id="PF13614">
    <property type="entry name" value="AAA_31"/>
    <property type="match status" value="1"/>
</dbReference>
<evidence type="ECO:0000256" key="6">
    <source>
        <dbReference type="ARBA" id="ARBA00022840"/>
    </source>
</evidence>
<feature type="domain" description="AAA" evidence="10">
    <location>
        <begin position="581"/>
        <end position="724"/>
    </location>
</feature>
<dbReference type="PANTHER" id="PTHR32309">
    <property type="entry name" value="TYROSINE-PROTEIN KINASE"/>
    <property type="match status" value="1"/>
</dbReference>
<dbReference type="PATRIC" id="fig|1492898.3.peg.163"/>
<dbReference type="RefSeq" id="WP_066401320.1">
    <property type="nucleotide sequence ID" value="NZ_CP011390.1"/>
</dbReference>
<keyword evidence="4" id="KW-0547">Nucleotide-binding</keyword>
<evidence type="ECO:0000313" key="11">
    <source>
        <dbReference type="EMBL" id="ANE49246.1"/>
    </source>
</evidence>
<dbReference type="KEGG" id="fla:SY85_00735"/>
<protein>
    <recommendedName>
        <fullName evidence="2">non-specific protein-tyrosine kinase</fullName>
        <ecNumber evidence="2">2.7.10.2</ecNumber>
    </recommendedName>
</protein>
<dbReference type="GO" id="GO:0005524">
    <property type="term" value="F:ATP binding"/>
    <property type="evidence" value="ECO:0007669"/>
    <property type="project" value="UniProtKB-KW"/>
</dbReference>
<evidence type="ECO:0000256" key="5">
    <source>
        <dbReference type="ARBA" id="ARBA00022777"/>
    </source>
</evidence>
<keyword evidence="9" id="KW-1133">Transmembrane helix</keyword>
<evidence type="ECO:0000256" key="7">
    <source>
        <dbReference type="ARBA" id="ARBA00023137"/>
    </source>
</evidence>
<dbReference type="PANTHER" id="PTHR32309:SF13">
    <property type="entry name" value="FERRIC ENTEROBACTIN TRANSPORT PROTEIN FEPE"/>
    <property type="match status" value="1"/>
</dbReference>
<dbReference type="EMBL" id="CP011390">
    <property type="protein sequence ID" value="ANE49246.1"/>
    <property type="molecule type" value="Genomic_DNA"/>
</dbReference>
<evidence type="ECO:0000256" key="4">
    <source>
        <dbReference type="ARBA" id="ARBA00022741"/>
    </source>
</evidence>
<comment type="catalytic activity">
    <reaction evidence="8">
        <text>L-tyrosyl-[protein] + ATP = O-phospho-L-tyrosyl-[protein] + ADP + H(+)</text>
        <dbReference type="Rhea" id="RHEA:10596"/>
        <dbReference type="Rhea" id="RHEA-COMP:10136"/>
        <dbReference type="Rhea" id="RHEA-COMP:20101"/>
        <dbReference type="ChEBI" id="CHEBI:15378"/>
        <dbReference type="ChEBI" id="CHEBI:30616"/>
        <dbReference type="ChEBI" id="CHEBI:46858"/>
        <dbReference type="ChEBI" id="CHEBI:61978"/>
        <dbReference type="ChEBI" id="CHEBI:456216"/>
        <dbReference type="EC" id="2.7.10.2"/>
    </reaction>
</comment>
<dbReference type="EC" id="2.7.10.2" evidence="2"/>
<reference evidence="11 12" key="2">
    <citation type="journal article" date="2016" name="Int. J. Syst. Evol. Microbiol.">
        <title>Flavisolibacter tropicus sp. nov., isolated from tropical soil.</title>
        <authorList>
            <person name="Lee J.J."/>
            <person name="Kang M.S."/>
            <person name="Kim G.S."/>
            <person name="Lee C.S."/>
            <person name="Lim S."/>
            <person name="Lee J."/>
            <person name="Roh S.H."/>
            <person name="Kang H."/>
            <person name="Ha J.M."/>
            <person name="Bae S."/>
            <person name="Jung H.Y."/>
            <person name="Kim M.K."/>
        </authorList>
    </citation>
    <scope>NUCLEOTIDE SEQUENCE [LARGE SCALE GENOMIC DNA]</scope>
    <source>
        <strain evidence="11 12">LCS9</strain>
    </source>
</reference>
<organism evidence="11 12">
    <name type="scientific">Flavisolibacter tropicus</name>
    <dbReference type="NCBI Taxonomy" id="1492898"/>
    <lineage>
        <taxon>Bacteria</taxon>
        <taxon>Pseudomonadati</taxon>
        <taxon>Bacteroidota</taxon>
        <taxon>Chitinophagia</taxon>
        <taxon>Chitinophagales</taxon>
        <taxon>Chitinophagaceae</taxon>
        <taxon>Flavisolibacter</taxon>
    </lineage>
</organism>
<keyword evidence="9" id="KW-0472">Membrane</keyword>